<dbReference type="InterPro" id="IPR034660">
    <property type="entry name" value="DinB/YfiT-like"/>
</dbReference>
<dbReference type="InterPro" id="IPR010872">
    <property type="entry name" value="MDMPI_C-term_domain"/>
</dbReference>
<feature type="domain" description="MDMPI C-terminal" evidence="1">
    <location>
        <begin position="158"/>
        <end position="248"/>
    </location>
</feature>
<keyword evidence="4" id="KW-1185">Reference proteome</keyword>
<dbReference type="AlphaFoldDB" id="A0A1H0AVA4"/>
<dbReference type="PANTHER" id="PTHR40758:SF1">
    <property type="entry name" value="CONSERVED PROTEIN"/>
    <property type="match status" value="1"/>
</dbReference>
<name>A0A1H0AVA4_9ACTN</name>
<evidence type="ECO:0000259" key="1">
    <source>
        <dbReference type="Pfam" id="PF07398"/>
    </source>
</evidence>
<dbReference type="OrthoDB" id="3671213at2"/>
<dbReference type="EMBL" id="FNHE01000018">
    <property type="protein sequence ID" value="SDN37309.1"/>
    <property type="molecule type" value="Genomic_DNA"/>
</dbReference>
<sequence>MGAVAVDERLRRRCTEAVVEEGERFGVLVQEVEAGLTAAPDLQAPVPWVPDWTIRDLVGHLGAVHRWATAIVRAGTTDRPAAPPRPPDGGLLDWYAAGLADLVHALRDTPPDAPAWHMSPAAEKTVGSWVRRQAHELAVHRMDLEVAAGRPVTAVDPELAEDGADEVLGVVVPRWAHVEPVASATAAVVVRSTDTDRVWTVRVRRGEVEVHEGDAGAADARLEAPAGQLLRRLWGRPAEVAVTGDPAAEALLRGR</sequence>
<dbReference type="Proteomes" id="UP000198680">
    <property type="component" value="Unassembled WGS sequence"/>
</dbReference>
<dbReference type="GO" id="GO:0005886">
    <property type="term" value="C:plasma membrane"/>
    <property type="evidence" value="ECO:0007669"/>
    <property type="project" value="TreeGrafter"/>
</dbReference>
<dbReference type="Pfam" id="PF07398">
    <property type="entry name" value="MDMPI_C"/>
    <property type="match status" value="1"/>
</dbReference>
<protein>
    <submittedName>
        <fullName evidence="3">TIGR03083 family protein</fullName>
    </submittedName>
</protein>
<feature type="domain" description="Mycothiol-dependent maleylpyruvate isomerase metal-binding" evidence="2">
    <location>
        <begin position="35"/>
        <end position="145"/>
    </location>
</feature>
<gene>
    <name evidence="3" type="ORF">SAMN05660642_04681</name>
</gene>
<dbReference type="InterPro" id="IPR036527">
    <property type="entry name" value="SCP2_sterol-bd_dom_sf"/>
</dbReference>
<proteinExistence type="predicted"/>
<dbReference type="PANTHER" id="PTHR40758">
    <property type="entry name" value="CONSERVED PROTEIN"/>
    <property type="match status" value="1"/>
</dbReference>
<dbReference type="Pfam" id="PF11716">
    <property type="entry name" value="MDMPI_N"/>
    <property type="match status" value="1"/>
</dbReference>
<dbReference type="STRING" id="1137991.SAMN05660642_04681"/>
<reference evidence="4" key="1">
    <citation type="submission" date="2016-10" db="EMBL/GenBank/DDBJ databases">
        <authorList>
            <person name="Varghese N."/>
            <person name="Submissions S."/>
        </authorList>
    </citation>
    <scope>NUCLEOTIDE SEQUENCE [LARGE SCALE GENOMIC DNA]</scope>
    <source>
        <strain evidence="4">DSM 45419</strain>
    </source>
</reference>
<dbReference type="GO" id="GO:0046872">
    <property type="term" value="F:metal ion binding"/>
    <property type="evidence" value="ECO:0007669"/>
    <property type="project" value="InterPro"/>
</dbReference>
<organism evidence="3 4">
    <name type="scientific">Geodermatophilus siccatus</name>
    <dbReference type="NCBI Taxonomy" id="1137991"/>
    <lineage>
        <taxon>Bacteria</taxon>
        <taxon>Bacillati</taxon>
        <taxon>Actinomycetota</taxon>
        <taxon>Actinomycetes</taxon>
        <taxon>Geodermatophilales</taxon>
        <taxon>Geodermatophilaceae</taxon>
        <taxon>Geodermatophilus</taxon>
    </lineage>
</organism>
<dbReference type="InterPro" id="IPR024344">
    <property type="entry name" value="MDMPI_metal-binding"/>
</dbReference>
<dbReference type="NCBIfam" id="TIGR03083">
    <property type="entry name" value="maleylpyruvate isomerase family mycothiol-dependent enzyme"/>
    <property type="match status" value="1"/>
</dbReference>
<dbReference type="SUPFAM" id="SSF109854">
    <property type="entry name" value="DinB/YfiT-like putative metalloenzymes"/>
    <property type="match status" value="1"/>
</dbReference>
<dbReference type="InterPro" id="IPR017517">
    <property type="entry name" value="Maleyloyr_isom"/>
</dbReference>
<evidence type="ECO:0000313" key="3">
    <source>
        <dbReference type="EMBL" id="SDN37309.1"/>
    </source>
</evidence>
<dbReference type="Gene3D" id="3.30.1050.10">
    <property type="entry name" value="SCP2 sterol-binding domain"/>
    <property type="match status" value="1"/>
</dbReference>
<evidence type="ECO:0000259" key="2">
    <source>
        <dbReference type="Pfam" id="PF11716"/>
    </source>
</evidence>
<evidence type="ECO:0000313" key="4">
    <source>
        <dbReference type="Proteomes" id="UP000198680"/>
    </source>
</evidence>
<accession>A0A1H0AVA4</accession>